<dbReference type="Gene3D" id="2.60.120.10">
    <property type="entry name" value="Jelly Rolls"/>
    <property type="match status" value="1"/>
</dbReference>
<dbReference type="Proteomes" id="UP000569092">
    <property type="component" value="Unassembled WGS sequence"/>
</dbReference>
<dbReference type="InterPro" id="IPR014710">
    <property type="entry name" value="RmlC-like_jellyroll"/>
</dbReference>
<comment type="caution">
    <text evidence="2">The sequence shown here is derived from an EMBL/GenBank/DDBJ whole genome shotgun (WGS) entry which is preliminary data.</text>
</comment>
<accession>A0A7W8N7B9</accession>
<name>A0A7W8N7B9_9BACT</name>
<evidence type="ECO:0000313" key="2">
    <source>
        <dbReference type="EMBL" id="MBB5345890.1"/>
    </source>
</evidence>
<protein>
    <submittedName>
        <fullName evidence="2">Quercetin dioxygenase-like cupin family protein</fullName>
    </submittedName>
</protein>
<dbReference type="InterPro" id="IPR053146">
    <property type="entry name" value="QDO-like"/>
</dbReference>
<dbReference type="SUPFAM" id="SSF51182">
    <property type="entry name" value="RmlC-like cupins"/>
    <property type="match status" value="1"/>
</dbReference>
<dbReference type="PANTHER" id="PTHR36440">
    <property type="entry name" value="PUTATIVE (AFU_ORTHOLOGUE AFUA_8G07350)-RELATED"/>
    <property type="match status" value="1"/>
</dbReference>
<gene>
    <name evidence="2" type="ORF">HDF10_003891</name>
</gene>
<proteinExistence type="predicted"/>
<feature type="domain" description="Cupin type-2" evidence="1">
    <location>
        <begin position="57"/>
        <end position="124"/>
    </location>
</feature>
<reference evidence="2 3" key="1">
    <citation type="submission" date="2020-08" db="EMBL/GenBank/DDBJ databases">
        <title>Genomic Encyclopedia of Type Strains, Phase IV (KMG-V): Genome sequencing to study the core and pangenomes of soil and plant-associated prokaryotes.</title>
        <authorList>
            <person name="Whitman W."/>
        </authorList>
    </citation>
    <scope>NUCLEOTIDE SEQUENCE [LARGE SCALE GENOMIC DNA]</scope>
    <source>
        <strain evidence="2 3">M8US30</strain>
    </source>
</reference>
<dbReference type="PANTHER" id="PTHR36440:SF1">
    <property type="entry name" value="PUTATIVE (AFU_ORTHOLOGUE AFUA_8G07350)-RELATED"/>
    <property type="match status" value="1"/>
</dbReference>
<dbReference type="AlphaFoldDB" id="A0A7W8N7B9"/>
<dbReference type="EMBL" id="JACHDZ010000007">
    <property type="protein sequence ID" value="MBB5345890.1"/>
    <property type="molecule type" value="Genomic_DNA"/>
</dbReference>
<organism evidence="2 3">
    <name type="scientific">Tunturiibacter lichenicola</name>
    <dbReference type="NCBI Taxonomy" id="2051959"/>
    <lineage>
        <taxon>Bacteria</taxon>
        <taxon>Pseudomonadati</taxon>
        <taxon>Acidobacteriota</taxon>
        <taxon>Terriglobia</taxon>
        <taxon>Terriglobales</taxon>
        <taxon>Acidobacteriaceae</taxon>
        <taxon>Tunturiibacter</taxon>
    </lineage>
</organism>
<dbReference type="GO" id="GO:0051213">
    <property type="term" value="F:dioxygenase activity"/>
    <property type="evidence" value="ECO:0007669"/>
    <property type="project" value="UniProtKB-KW"/>
</dbReference>
<sequence length="178" mass="19213">MSTISNTVAIPADDLRRNLVVANPDSSGAQHLGVVGDTYTILLSGADTAGRFTLIDMHVPPGGGPPPHRHDFEESFILLDGELQATFRGEQRTMRAGETVHIPANAPHQFHNASSEPVRMLCICSPAGQEEFFKELGAVVATRTTPPPRVDAAEGAAFFKKAVELAPKYRTELLREAK</sequence>
<evidence type="ECO:0000313" key="3">
    <source>
        <dbReference type="Proteomes" id="UP000569092"/>
    </source>
</evidence>
<dbReference type="Pfam" id="PF07883">
    <property type="entry name" value="Cupin_2"/>
    <property type="match status" value="1"/>
</dbReference>
<dbReference type="InterPro" id="IPR011051">
    <property type="entry name" value="RmlC_Cupin_sf"/>
</dbReference>
<dbReference type="InterPro" id="IPR013096">
    <property type="entry name" value="Cupin_2"/>
</dbReference>
<evidence type="ECO:0000259" key="1">
    <source>
        <dbReference type="Pfam" id="PF07883"/>
    </source>
</evidence>